<feature type="short sequence motif" description="GXSXG" evidence="1">
    <location>
        <begin position="36"/>
        <end position="40"/>
    </location>
</feature>
<dbReference type="AlphaFoldDB" id="A0A4S4B3T5"/>
<dbReference type="GO" id="GO:0016787">
    <property type="term" value="F:hydrolase activity"/>
    <property type="evidence" value="ECO:0007669"/>
    <property type="project" value="UniProtKB-UniRule"/>
</dbReference>
<dbReference type="GO" id="GO:0016042">
    <property type="term" value="P:lipid catabolic process"/>
    <property type="evidence" value="ECO:0007669"/>
    <property type="project" value="UniProtKB-UniRule"/>
</dbReference>
<organism evidence="5 6">
    <name type="scientific">Pseudothauera nasutitermitis</name>
    <dbReference type="NCBI Taxonomy" id="2565930"/>
    <lineage>
        <taxon>Bacteria</taxon>
        <taxon>Pseudomonadati</taxon>
        <taxon>Pseudomonadota</taxon>
        <taxon>Betaproteobacteria</taxon>
        <taxon>Rhodocyclales</taxon>
        <taxon>Zoogloeaceae</taxon>
        <taxon>Pseudothauera</taxon>
    </lineage>
</organism>
<feature type="transmembrane region" description="Helical" evidence="3">
    <location>
        <begin position="127"/>
        <end position="147"/>
    </location>
</feature>
<feature type="transmembrane region" description="Helical" evidence="3">
    <location>
        <begin position="214"/>
        <end position="239"/>
    </location>
</feature>
<gene>
    <name evidence="5" type="ORF">E6C76_05985</name>
</gene>
<evidence type="ECO:0000256" key="2">
    <source>
        <dbReference type="SAM" id="MobiDB-lite"/>
    </source>
</evidence>
<evidence type="ECO:0000256" key="1">
    <source>
        <dbReference type="PROSITE-ProRule" id="PRU01161"/>
    </source>
</evidence>
<feature type="active site" description="Proton acceptor" evidence="1">
    <location>
        <position position="442"/>
    </location>
</feature>
<keyword evidence="1" id="KW-0443">Lipid metabolism</keyword>
<proteinExistence type="predicted"/>
<evidence type="ECO:0000256" key="3">
    <source>
        <dbReference type="SAM" id="Phobius"/>
    </source>
</evidence>
<dbReference type="InterPro" id="IPR002641">
    <property type="entry name" value="PNPLA_dom"/>
</dbReference>
<feature type="domain" description="PNPLA" evidence="4">
    <location>
        <begin position="6"/>
        <end position="455"/>
    </location>
</feature>
<feature type="transmembrane region" description="Helical" evidence="3">
    <location>
        <begin position="186"/>
        <end position="208"/>
    </location>
</feature>
<name>A0A4S4B3T5_9RHOO</name>
<evidence type="ECO:0000259" key="4">
    <source>
        <dbReference type="PROSITE" id="PS51635"/>
    </source>
</evidence>
<comment type="caution">
    <text evidence="5">The sequence shown here is derived from an EMBL/GenBank/DDBJ whole genome shotgun (WGS) entry which is preliminary data.</text>
</comment>
<feature type="active site" description="Nucleophile" evidence="1">
    <location>
        <position position="38"/>
    </location>
</feature>
<dbReference type="OrthoDB" id="9770965at2"/>
<dbReference type="RefSeq" id="WP_136347331.1">
    <property type="nucleotide sequence ID" value="NZ_SSOC01000002.1"/>
</dbReference>
<feature type="transmembrane region" description="Helical" evidence="3">
    <location>
        <begin position="153"/>
        <end position="174"/>
    </location>
</feature>
<sequence>MEHCDLVMKGGITSGVIYPKLIARLATRYEFKNIGGTSAGAIAAGACAAAEYGRHNGHPQAFDELAKLPEQLSEPTTPDGRSKLFSLFQPADALRPHFAVLVRALNTQPPDAVLAVLIGLAGMYKGLLGIGLVLGSLLCWPFVAAFSPATGSWQTSVLALCMMLLVAGFVVAGFNRVLHGRPWQTVLLAATLVVLITLLLAGATGQAVRWHQPALALGMVVVGLLFLTLLLTLASVLFARDLLAGLHGNFYGLCSGQTPTQTSEATQQGLTDWLTAYFDGLAGLSPEDGPLTFAHLWGHDGNDPTCKRAINLEVMTSAISQQMVYGIPFRPGTPPFYYDPEEWARLFPKSVMDHLASLRQRDAGSDGGETASLQVESPTGKPLFPLPRDGALPVVVAIRMSLSFPVLLSAVPLHAIDWSLKESKIRRQQRLPIPAKRVWFSDGGIGSNMPLHMFDALLPGHPTFAVNLKPEHVDHPIATPEQPDNNGGRIYLPNDNRGGRQRYWPDPEDKTPLGGLIGFVGSIVNTMQNWRDEIMFPYPGFRDRIIQISQRTDEGGLNLDMPEASITALGNAGEMAADRLIDRFHPEGGQQGLGWDKHLEARLATFLGTMQPGSAALAPVLDATIWRVIVEERLPRYSKARRKLATDFLEGVQALGKLGQPRGISLDKDAPRPLAQVRIAPRI</sequence>
<keyword evidence="1" id="KW-0378">Hydrolase</keyword>
<protein>
    <recommendedName>
        <fullName evidence="4">PNPLA domain-containing protein</fullName>
    </recommendedName>
</protein>
<dbReference type="Gene3D" id="3.40.1090.10">
    <property type="entry name" value="Cytosolic phospholipase A2 catalytic domain"/>
    <property type="match status" value="1"/>
</dbReference>
<dbReference type="Proteomes" id="UP000308430">
    <property type="component" value="Unassembled WGS sequence"/>
</dbReference>
<comment type="caution">
    <text evidence="1">Lacks conserved residue(s) required for the propagation of feature annotation.</text>
</comment>
<feature type="short sequence motif" description="DGA/G" evidence="1">
    <location>
        <begin position="442"/>
        <end position="444"/>
    </location>
</feature>
<keyword evidence="3" id="KW-0812">Transmembrane</keyword>
<accession>A0A4S4B3T5</accession>
<dbReference type="PROSITE" id="PS51635">
    <property type="entry name" value="PNPLA"/>
    <property type="match status" value="1"/>
</dbReference>
<reference evidence="5 6" key="1">
    <citation type="submission" date="2019-04" db="EMBL/GenBank/DDBJ databases">
        <title>Azoarcus nasutitermitis sp. nov. isolated from termite nest.</title>
        <authorList>
            <person name="Lin S.-Y."/>
            <person name="Hameed A."/>
            <person name="Hsu Y.-H."/>
            <person name="Young C.-C."/>
        </authorList>
    </citation>
    <scope>NUCLEOTIDE SEQUENCE [LARGE SCALE GENOMIC DNA]</scope>
    <source>
        <strain evidence="5 6">CC-YHH838</strain>
    </source>
</reference>
<evidence type="ECO:0000313" key="5">
    <source>
        <dbReference type="EMBL" id="THF66390.1"/>
    </source>
</evidence>
<feature type="region of interest" description="Disordered" evidence="2">
    <location>
        <begin position="361"/>
        <end position="380"/>
    </location>
</feature>
<keyword evidence="6" id="KW-1185">Reference proteome</keyword>
<dbReference type="EMBL" id="SSOC01000002">
    <property type="protein sequence ID" value="THF66390.1"/>
    <property type="molecule type" value="Genomic_DNA"/>
</dbReference>
<evidence type="ECO:0000313" key="6">
    <source>
        <dbReference type="Proteomes" id="UP000308430"/>
    </source>
</evidence>
<keyword evidence="3" id="KW-0472">Membrane</keyword>
<keyword evidence="3" id="KW-1133">Transmembrane helix</keyword>
<keyword evidence="1" id="KW-0442">Lipid degradation</keyword>